<accession>A0ABP9N7F4</accession>
<evidence type="ECO:0000313" key="1">
    <source>
        <dbReference type="EMBL" id="GAA5110974.1"/>
    </source>
</evidence>
<organism evidence="1 2">
    <name type="scientific">Orbus sasakiae</name>
    <dbReference type="NCBI Taxonomy" id="1078475"/>
    <lineage>
        <taxon>Bacteria</taxon>
        <taxon>Pseudomonadati</taxon>
        <taxon>Pseudomonadota</taxon>
        <taxon>Gammaproteobacteria</taxon>
        <taxon>Orbales</taxon>
        <taxon>Orbaceae</taxon>
        <taxon>Orbus</taxon>
    </lineage>
</organism>
<evidence type="ECO:0000313" key="2">
    <source>
        <dbReference type="Proteomes" id="UP001500171"/>
    </source>
</evidence>
<reference evidence="2" key="1">
    <citation type="journal article" date="2019" name="Int. J. Syst. Evol. Microbiol.">
        <title>The Global Catalogue of Microorganisms (GCM) 10K type strain sequencing project: providing services to taxonomists for standard genome sequencing and annotation.</title>
        <authorList>
            <consortium name="The Broad Institute Genomics Platform"/>
            <consortium name="The Broad Institute Genome Sequencing Center for Infectious Disease"/>
            <person name="Wu L."/>
            <person name="Ma J."/>
        </authorList>
    </citation>
    <scope>NUCLEOTIDE SEQUENCE [LARGE SCALE GENOMIC DNA]</scope>
    <source>
        <strain evidence="2">JCM 18050</strain>
    </source>
</reference>
<comment type="caution">
    <text evidence="1">The sequence shown here is derived from an EMBL/GenBank/DDBJ whole genome shotgun (WGS) entry which is preliminary data.</text>
</comment>
<keyword evidence="2" id="KW-1185">Reference proteome</keyword>
<evidence type="ECO:0008006" key="3">
    <source>
        <dbReference type="Google" id="ProtNLM"/>
    </source>
</evidence>
<gene>
    <name evidence="1" type="ORF">GCM10023211_15940</name>
</gene>
<dbReference type="EMBL" id="BAABHY010000001">
    <property type="protein sequence ID" value="GAA5110974.1"/>
    <property type="molecule type" value="Genomic_DNA"/>
</dbReference>
<protein>
    <recommendedName>
        <fullName evidence="3">DUF1566 domain-containing protein</fullName>
    </recommendedName>
</protein>
<sequence length="493" mass="53053">MSRILEHNNNLNKLQFSQNATVTPTATCLYIGVSFFSAFLFPNHAVATLLATTAHTIQGEAPYLQLTDGTLVTTTEQLVSFSMPDGKGGMVYIGPSQTDTIIAPKGMKYNDVQALVLADGKANSLSASLQIDPDGDLGTPSGTITASWITDSKQVTNLALPLSVCGGPYLLYIRADDVKAQTRFGDPSTTTYGSYPGKTYRFMASGPNICYIKPASTEVYTGRNSTETKYPYQSAANPGGYNPTVWDYDNSLPTKRAHLGFSYSKMGIAGVTFPTVAFENAAFSLIGSGSDQSIYRCSTNSPYVTLSGSASSELGQNCMVTYGATKPTSSIIINMEYTLDSGSTWQPVDRYTIAPPIKWATSPKSMLAYNTASDFSGTYLAAIACGADENLAGSANQSIASRYLFKRDEFTNSPIANEPLPTTSRGGAYSRDVDSTFMGEWGNVYTYANSPWTAREYYWTADKADDTNQFYVVKGSVGYSNPTTNVLAVICRG</sequence>
<dbReference type="Proteomes" id="UP001500171">
    <property type="component" value="Unassembled WGS sequence"/>
</dbReference>
<name>A0ABP9N7F4_9GAMM</name>
<dbReference type="RefSeq" id="WP_345490676.1">
    <property type="nucleotide sequence ID" value="NZ_BAABHY010000001.1"/>
</dbReference>
<dbReference type="InterPro" id="IPR016186">
    <property type="entry name" value="C-type_lectin-like/link_sf"/>
</dbReference>
<dbReference type="Gene3D" id="3.10.100.10">
    <property type="entry name" value="Mannose-Binding Protein A, subunit A"/>
    <property type="match status" value="1"/>
</dbReference>
<proteinExistence type="predicted"/>